<dbReference type="PANTHER" id="PTHR46648:SF1">
    <property type="entry name" value="ADENOSINE 5'-MONOPHOSPHORAMIDASE HNT1"/>
    <property type="match status" value="1"/>
</dbReference>
<proteinExistence type="predicted"/>
<dbReference type="Pfam" id="PF01230">
    <property type="entry name" value="HIT"/>
    <property type="match status" value="1"/>
</dbReference>
<gene>
    <name evidence="4" type="ORF">CF651_06745</name>
</gene>
<evidence type="ECO:0000256" key="2">
    <source>
        <dbReference type="PROSITE-ProRule" id="PRU00464"/>
    </source>
</evidence>
<accession>A0A229UVH5</accession>
<evidence type="ECO:0000313" key="4">
    <source>
        <dbReference type="EMBL" id="OXM87323.1"/>
    </source>
</evidence>
<dbReference type="Proteomes" id="UP000215509">
    <property type="component" value="Unassembled WGS sequence"/>
</dbReference>
<dbReference type="AlphaFoldDB" id="A0A229UVH5"/>
<feature type="domain" description="HIT" evidence="3">
    <location>
        <begin position="7"/>
        <end position="112"/>
    </location>
</feature>
<evidence type="ECO:0000313" key="5">
    <source>
        <dbReference type="Proteomes" id="UP000215509"/>
    </source>
</evidence>
<dbReference type="GO" id="GO:0009117">
    <property type="term" value="P:nucleotide metabolic process"/>
    <property type="evidence" value="ECO:0007669"/>
    <property type="project" value="TreeGrafter"/>
</dbReference>
<organism evidence="4 5">
    <name type="scientific">Paenibacillus rigui</name>
    <dbReference type="NCBI Taxonomy" id="554312"/>
    <lineage>
        <taxon>Bacteria</taxon>
        <taxon>Bacillati</taxon>
        <taxon>Bacillota</taxon>
        <taxon>Bacilli</taxon>
        <taxon>Bacillales</taxon>
        <taxon>Paenibacillaceae</taxon>
        <taxon>Paenibacillus</taxon>
    </lineage>
</organism>
<dbReference type="InterPro" id="IPR011146">
    <property type="entry name" value="HIT-like"/>
</dbReference>
<dbReference type="RefSeq" id="WP_094014071.1">
    <property type="nucleotide sequence ID" value="NZ_NMQW01000008.1"/>
</dbReference>
<dbReference type="SUPFAM" id="SSF54197">
    <property type="entry name" value="HIT-like"/>
    <property type="match status" value="1"/>
</dbReference>
<keyword evidence="5" id="KW-1185">Reference proteome</keyword>
<dbReference type="GO" id="GO:0003824">
    <property type="term" value="F:catalytic activity"/>
    <property type="evidence" value="ECO:0007669"/>
    <property type="project" value="InterPro"/>
</dbReference>
<evidence type="ECO:0000259" key="3">
    <source>
        <dbReference type="PROSITE" id="PS51084"/>
    </source>
</evidence>
<dbReference type="PANTHER" id="PTHR46648">
    <property type="entry name" value="HIT FAMILY PROTEIN 1"/>
    <property type="match status" value="1"/>
</dbReference>
<evidence type="ECO:0000256" key="1">
    <source>
        <dbReference type="PIRSR" id="PIRSR601310-1"/>
    </source>
</evidence>
<dbReference type="PROSITE" id="PS51084">
    <property type="entry name" value="HIT_2"/>
    <property type="match status" value="1"/>
</dbReference>
<dbReference type="OrthoDB" id="9784774at2"/>
<dbReference type="InterPro" id="IPR001310">
    <property type="entry name" value="Histidine_triad_HIT"/>
</dbReference>
<name>A0A229UVH5_9BACL</name>
<feature type="short sequence motif" description="Histidine triad motif" evidence="2">
    <location>
        <begin position="97"/>
        <end position="101"/>
    </location>
</feature>
<dbReference type="PRINTS" id="PR00332">
    <property type="entry name" value="HISTRIAD"/>
</dbReference>
<protein>
    <submittedName>
        <fullName evidence="4">HIT family protein</fullName>
    </submittedName>
</protein>
<comment type="caution">
    <text evidence="4">The sequence shown here is derived from an EMBL/GenBank/DDBJ whole genome shotgun (WGS) entry which is preliminary data.</text>
</comment>
<dbReference type="Gene3D" id="3.30.428.10">
    <property type="entry name" value="HIT-like"/>
    <property type="match status" value="1"/>
</dbReference>
<feature type="active site" description="Tele-AMP-histidine intermediate" evidence="1">
    <location>
        <position position="101"/>
    </location>
</feature>
<reference evidence="4 5" key="1">
    <citation type="submission" date="2017-07" db="EMBL/GenBank/DDBJ databases">
        <title>Genome sequencing and assembly of Paenibacillus rigui.</title>
        <authorList>
            <person name="Mayilraj S."/>
        </authorList>
    </citation>
    <scope>NUCLEOTIDE SEQUENCE [LARGE SCALE GENOMIC DNA]</scope>
    <source>
        <strain evidence="4 5">JCM 16352</strain>
    </source>
</reference>
<dbReference type="EMBL" id="NMQW01000008">
    <property type="protein sequence ID" value="OXM87323.1"/>
    <property type="molecule type" value="Genomic_DNA"/>
</dbReference>
<sequence>MHSHACLGCRLALGIDPAHIVLENDWVTCLLDIDPLSEGHTLILPKNHAVELDELEPSTARAVMDASMLLSRALKALYRPDGITVIQNGGRFNDLRHYHMHVFPRYVGDGFMWTEPKTSGLAKKRLDLTKEQLVRSLRLLQNR</sequence>
<dbReference type="InterPro" id="IPR036265">
    <property type="entry name" value="HIT-like_sf"/>
</dbReference>